<keyword evidence="2" id="KW-0472">Membrane</keyword>
<keyword evidence="4" id="KW-1185">Reference proteome</keyword>
<dbReference type="EMBL" id="JAHSPG010000001">
    <property type="protein sequence ID" value="MBV4355642.1"/>
    <property type="molecule type" value="Genomic_DNA"/>
</dbReference>
<dbReference type="PANTHER" id="PTHR34219">
    <property type="entry name" value="IRON-REGULATED INNER MEMBRANE PROTEIN-RELATED"/>
    <property type="match status" value="1"/>
</dbReference>
<evidence type="ECO:0000256" key="2">
    <source>
        <dbReference type="SAM" id="Phobius"/>
    </source>
</evidence>
<protein>
    <submittedName>
        <fullName evidence="3">PepSY domain-containing protein</fullName>
    </submittedName>
</protein>
<dbReference type="Pfam" id="PF03929">
    <property type="entry name" value="PepSY_TM"/>
    <property type="match status" value="1"/>
</dbReference>
<dbReference type="InterPro" id="IPR005625">
    <property type="entry name" value="PepSY-ass_TM"/>
</dbReference>
<dbReference type="Proteomes" id="UP000812270">
    <property type="component" value="Unassembled WGS sequence"/>
</dbReference>
<evidence type="ECO:0000256" key="1">
    <source>
        <dbReference type="SAM" id="MobiDB-lite"/>
    </source>
</evidence>
<feature type="transmembrane region" description="Helical" evidence="2">
    <location>
        <begin position="244"/>
        <end position="264"/>
    </location>
</feature>
<feature type="transmembrane region" description="Helical" evidence="2">
    <location>
        <begin position="184"/>
        <end position="208"/>
    </location>
</feature>
<comment type="caution">
    <text evidence="3">The sequence shown here is derived from an EMBL/GenBank/DDBJ whole genome shotgun (WGS) entry which is preliminary data.</text>
</comment>
<feature type="compositionally biased region" description="Basic and acidic residues" evidence="1">
    <location>
        <begin position="103"/>
        <end position="113"/>
    </location>
</feature>
<dbReference type="RefSeq" id="WP_217789194.1">
    <property type="nucleotide sequence ID" value="NZ_JAHSPG010000001.1"/>
</dbReference>
<keyword evidence="2" id="KW-0812">Transmembrane</keyword>
<dbReference type="AlphaFoldDB" id="A0A9E2S646"/>
<accession>A0A9E2S646</accession>
<feature type="transmembrane region" description="Helical" evidence="2">
    <location>
        <begin position="392"/>
        <end position="413"/>
    </location>
</feature>
<gene>
    <name evidence="3" type="ORF">KTO63_00690</name>
</gene>
<keyword evidence="2" id="KW-1133">Transmembrane helix</keyword>
<evidence type="ECO:0000313" key="3">
    <source>
        <dbReference type="EMBL" id="MBV4355642.1"/>
    </source>
</evidence>
<feature type="region of interest" description="Disordered" evidence="1">
    <location>
        <begin position="103"/>
        <end position="139"/>
    </location>
</feature>
<feature type="transmembrane region" description="Helical" evidence="2">
    <location>
        <begin position="12"/>
        <end position="38"/>
    </location>
</feature>
<organism evidence="3 4">
    <name type="scientific">Pinibacter aurantiacus</name>
    <dbReference type="NCBI Taxonomy" id="2851599"/>
    <lineage>
        <taxon>Bacteria</taxon>
        <taxon>Pseudomonadati</taxon>
        <taxon>Bacteroidota</taxon>
        <taxon>Chitinophagia</taxon>
        <taxon>Chitinophagales</taxon>
        <taxon>Chitinophagaceae</taxon>
        <taxon>Pinibacter</taxon>
    </lineage>
</organism>
<sequence length="433" mass="48775">MKKKLTFRRVIHLMHLWVGIPCALFLFFICFSGTVYVFNKEITQWFDRDLYTIKTAEGAAKLTADQLKVLVENEKKGMVTAAIQIPQSNTEAWIFSMRPKEDKKSKPQADMKEMQSAPPKAEGRNGKDEKAGPQRKKNERVQMKNFYVNPYSGKVLGDVQTPSAKFFLFVMQFHRWLLIDNHDIGAAITGTAAILMILLQITGMMLWFPAKIKSWKKKHLWKQGFVVKRNASGKRFNFDLHKAIGFYTFLFITIMAITGPVMGFDWYKAGFSKALGVTPMKKGQENEMKSAANTDSLTAISIEAALAKSGEVFTGDLTTKISLPKDNDGVITVQKSKEGFFASPAADRLMIDQYTAQVMKVERFAEKTTGQKIVTLAKAIHTGEIFGTFSKILYFIACLFATSLPITGVIIWWGRRNKTSKKNVVVEEDLVAV</sequence>
<name>A0A9E2S646_9BACT</name>
<proteinExistence type="predicted"/>
<reference evidence="3" key="1">
    <citation type="submission" date="2021-06" db="EMBL/GenBank/DDBJ databases">
        <authorList>
            <person name="Huq M.A."/>
        </authorList>
    </citation>
    <scope>NUCLEOTIDE SEQUENCE</scope>
    <source>
        <strain evidence="3">MAH-26</strain>
    </source>
</reference>
<feature type="compositionally biased region" description="Basic and acidic residues" evidence="1">
    <location>
        <begin position="121"/>
        <end position="132"/>
    </location>
</feature>
<evidence type="ECO:0000313" key="4">
    <source>
        <dbReference type="Proteomes" id="UP000812270"/>
    </source>
</evidence>